<evidence type="ECO:0000256" key="1">
    <source>
        <dbReference type="ARBA" id="ARBA00004496"/>
    </source>
</evidence>
<comment type="catalytic activity">
    <reaction evidence="11 12">
        <text>phosphoenolpyruvate + UDP-N-acetyl-alpha-D-glucosamine = UDP-N-acetyl-3-O-(1-carboxyvinyl)-alpha-D-glucosamine + phosphate</text>
        <dbReference type="Rhea" id="RHEA:18681"/>
        <dbReference type="ChEBI" id="CHEBI:43474"/>
        <dbReference type="ChEBI" id="CHEBI:57705"/>
        <dbReference type="ChEBI" id="CHEBI:58702"/>
        <dbReference type="ChEBI" id="CHEBI:68483"/>
        <dbReference type="EC" id="2.5.1.7"/>
    </reaction>
</comment>
<dbReference type="SUPFAM" id="SSF55205">
    <property type="entry name" value="EPT/RTPC-like"/>
    <property type="match status" value="1"/>
</dbReference>
<feature type="binding site" evidence="12">
    <location>
        <begin position="25"/>
        <end position="26"/>
    </location>
    <ligand>
        <name>phosphoenolpyruvate</name>
        <dbReference type="ChEBI" id="CHEBI:58702"/>
    </ligand>
</feature>
<dbReference type="NCBIfam" id="TIGR01072">
    <property type="entry name" value="murA"/>
    <property type="match status" value="1"/>
</dbReference>
<dbReference type="GO" id="GO:0019277">
    <property type="term" value="P:UDP-N-acetylgalactosamine biosynthetic process"/>
    <property type="evidence" value="ECO:0007669"/>
    <property type="project" value="InterPro"/>
</dbReference>
<comment type="subcellular location">
    <subcellularLocation>
        <location evidence="1 12">Cytoplasm</location>
    </subcellularLocation>
</comment>
<accession>A0A2M6R9T1</accession>
<dbReference type="PANTHER" id="PTHR43783:SF1">
    <property type="entry name" value="UDP-N-ACETYLGLUCOSAMINE 1-CARBOXYVINYLTRANSFERASE"/>
    <property type="match status" value="1"/>
</dbReference>
<comment type="pathway">
    <text evidence="2 12">Cell wall biogenesis; peptidoglycan biosynthesis.</text>
</comment>
<evidence type="ECO:0000313" key="15">
    <source>
        <dbReference type="EMBL" id="PIS06771.1"/>
    </source>
</evidence>
<feature type="binding site" evidence="12">
    <location>
        <position position="341"/>
    </location>
    <ligand>
        <name>UDP-N-acetyl-alpha-D-glucosamine</name>
        <dbReference type="ChEBI" id="CHEBI:57705"/>
    </ligand>
</feature>
<dbReference type="AlphaFoldDB" id="A0A2M6R9T1"/>
<evidence type="ECO:0000256" key="3">
    <source>
        <dbReference type="ARBA" id="ARBA00022490"/>
    </source>
</evidence>
<evidence type="ECO:0000256" key="13">
    <source>
        <dbReference type="PROSITE-ProRule" id="PRU00023"/>
    </source>
</evidence>
<dbReference type="UniPathway" id="UPA00219"/>
<feature type="binding site" evidence="12">
    <location>
        <position position="96"/>
    </location>
    <ligand>
        <name>UDP-N-acetyl-alpha-D-glucosamine</name>
        <dbReference type="ChEBI" id="CHEBI:57705"/>
    </ligand>
</feature>
<evidence type="ECO:0000256" key="10">
    <source>
        <dbReference type="ARBA" id="ARBA00038367"/>
    </source>
</evidence>
<keyword evidence="9 12" id="KW-0961">Cell wall biogenesis/degradation</keyword>
<sequence>MKSENKFTIRGGKPLHGSIQSSGAKNAALKMIAAACLTKETITIHNVPHIQDVLTMLELLAGMGADISWSDSTTVSITCDSINPDNLDQAKIGNLRGSVVLIGPLCARFGSLRIHEPGGCVIGARPITTHIHALHSLGYTCSKQGKFYIFESTEPKGSRILLDEISVTTTENALLAATCTPGITEIHLAATEPEIANLIDLLCAMGANIEGINTSIIRIRGATSLHGASATVIPDRIEIGTFAIALAATHGSGTITNVIPNHLDNILNKFDRMGIHFSFKKPIGDTQTGDELNDLIIESSHTYTSINFDTRPYPGFSTDLQSQMVVLLTQTQGKSSIFETLFEGRLAYTKYLIEMGADITIEGKHLITLRGPCQLKGVRIETPDLRAGAALVLAGLVAHGETIVTQTQSIDRGYEQFDEKLKQLGADIKRD</sequence>
<feature type="modified residue" description="2-(S-cysteinyl)pyruvic acid O-phosphothioketal" evidence="12">
    <location>
        <position position="120"/>
    </location>
</feature>
<dbReference type="Pfam" id="PF00275">
    <property type="entry name" value="EPSP_synthase"/>
    <property type="match status" value="1"/>
</dbReference>
<name>A0A2M6R9T1_9BACT</name>
<dbReference type="InterPro" id="IPR013792">
    <property type="entry name" value="RNA3'P_cycl/enolpyr_Trfase_a/b"/>
</dbReference>
<reference evidence="16" key="1">
    <citation type="submission" date="2017-09" db="EMBL/GenBank/DDBJ databases">
        <title>Depth-based differentiation of microbial function through sediment-hosted aquifers and enrichment of novel symbionts in the deep terrestrial subsurface.</title>
        <authorList>
            <person name="Probst A.J."/>
            <person name="Ladd B."/>
            <person name="Jarett J.K."/>
            <person name="Geller-Mcgrath D.E."/>
            <person name="Sieber C.M.K."/>
            <person name="Emerson J.B."/>
            <person name="Anantharaman K."/>
            <person name="Thomas B.C."/>
            <person name="Malmstrom R."/>
            <person name="Stieglmeier M."/>
            <person name="Klingl A."/>
            <person name="Woyke T."/>
            <person name="Ryan C.M."/>
            <person name="Banfield J.F."/>
        </authorList>
    </citation>
    <scope>NUCLEOTIDE SEQUENCE [LARGE SCALE GENOMIC DNA]</scope>
</reference>
<gene>
    <name evidence="12 15" type="primary">murA</name>
    <name evidence="15" type="ORF">COT79_02925</name>
</gene>
<comment type="caution">
    <text evidence="12">Lacks conserved residue(s) required for the propagation of feature annotation.</text>
</comment>
<dbReference type="GO" id="GO:0005737">
    <property type="term" value="C:cytoplasm"/>
    <property type="evidence" value="ECO:0007669"/>
    <property type="project" value="UniProtKB-SubCell"/>
</dbReference>
<evidence type="ECO:0000256" key="4">
    <source>
        <dbReference type="ARBA" id="ARBA00022618"/>
    </source>
</evidence>
<dbReference type="CDD" id="cd01555">
    <property type="entry name" value="UdpNAET"/>
    <property type="match status" value="1"/>
</dbReference>
<dbReference type="PROSITE" id="PS50088">
    <property type="entry name" value="ANK_REPEAT"/>
    <property type="match status" value="1"/>
</dbReference>
<dbReference type="NCBIfam" id="NF006873">
    <property type="entry name" value="PRK09369.1"/>
    <property type="match status" value="1"/>
</dbReference>
<dbReference type="InterPro" id="IPR036968">
    <property type="entry name" value="Enolpyruvate_Tfrase_sf"/>
</dbReference>
<protein>
    <recommendedName>
        <fullName evidence="12">UDP-N-acetylglucosamine 1-carboxyvinyltransferase</fullName>
        <ecNumber evidence="12">2.5.1.7</ecNumber>
    </recommendedName>
    <alternativeName>
        <fullName evidence="12">Enoylpyruvate transferase</fullName>
    </alternativeName>
    <alternativeName>
        <fullName evidence="12">UDP-N-acetylglucosamine enolpyruvyl transferase</fullName>
        <shortName evidence="12">EPT</shortName>
    </alternativeName>
</protein>
<keyword evidence="3 12" id="KW-0963">Cytoplasm</keyword>
<dbReference type="GO" id="GO:0008360">
    <property type="term" value="P:regulation of cell shape"/>
    <property type="evidence" value="ECO:0007669"/>
    <property type="project" value="UniProtKB-KW"/>
</dbReference>
<keyword evidence="12" id="KW-0670">Pyruvate</keyword>
<dbReference type="PANTHER" id="PTHR43783">
    <property type="entry name" value="UDP-N-ACETYLGLUCOSAMINE 1-CARBOXYVINYLTRANSFERASE"/>
    <property type="match status" value="1"/>
</dbReference>
<dbReference type="EC" id="2.5.1.7" evidence="12"/>
<feature type="domain" description="Enolpyruvate transferase" evidence="14">
    <location>
        <begin position="10"/>
        <end position="421"/>
    </location>
</feature>
<evidence type="ECO:0000256" key="11">
    <source>
        <dbReference type="ARBA" id="ARBA00047527"/>
    </source>
</evidence>
<dbReference type="GO" id="GO:0008760">
    <property type="term" value="F:UDP-N-acetylglucosamine 1-carboxyvinyltransferase activity"/>
    <property type="evidence" value="ECO:0007669"/>
    <property type="project" value="UniProtKB-UniRule"/>
</dbReference>
<dbReference type="Proteomes" id="UP000231162">
    <property type="component" value="Unassembled WGS sequence"/>
</dbReference>
<evidence type="ECO:0000256" key="6">
    <source>
        <dbReference type="ARBA" id="ARBA00022960"/>
    </source>
</evidence>
<dbReference type="InterPro" id="IPR002110">
    <property type="entry name" value="Ankyrin_rpt"/>
</dbReference>
<evidence type="ECO:0000256" key="7">
    <source>
        <dbReference type="ARBA" id="ARBA00022984"/>
    </source>
</evidence>
<dbReference type="InterPro" id="IPR050068">
    <property type="entry name" value="MurA_subfamily"/>
</dbReference>
<evidence type="ECO:0000256" key="5">
    <source>
        <dbReference type="ARBA" id="ARBA00022679"/>
    </source>
</evidence>
<proteinExistence type="inferred from homology"/>
<dbReference type="GO" id="GO:0071555">
    <property type="term" value="P:cell wall organization"/>
    <property type="evidence" value="ECO:0007669"/>
    <property type="project" value="UniProtKB-KW"/>
</dbReference>
<keyword evidence="8 12" id="KW-0131">Cell cycle</keyword>
<evidence type="ECO:0000256" key="8">
    <source>
        <dbReference type="ARBA" id="ARBA00023306"/>
    </source>
</evidence>
<dbReference type="GO" id="GO:0009252">
    <property type="term" value="P:peptidoglycan biosynthetic process"/>
    <property type="evidence" value="ECO:0007669"/>
    <property type="project" value="UniProtKB-UniRule"/>
</dbReference>
<evidence type="ECO:0000259" key="14">
    <source>
        <dbReference type="Pfam" id="PF00275"/>
    </source>
</evidence>
<evidence type="ECO:0000256" key="9">
    <source>
        <dbReference type="ARBA" id="ARBA00023316"/>
    </source>
</evidence>
<keyword evidence="13" id="KW-0040">ANK repeat</keyword>
<evidence type="ECO:0000256" key="2">
    <source>
        <dbReference type="ARBA" id="ARBA00004752"/>
    </source>
</evidence>
<organism evidence="15 16">
    <name type="scientific">Candidatus Berkelbacteria bacterium CG10_big_fil_rev_8_21_14_0_10_43_14</name>
    <dbReference type="NCBI Taxonomy" id="1974515"/>
    <lineage>
        <taxon>Bacteria</taxon>
        <taxon>Candidatus Berkelbacteria</taxon>
    </lineage>
</organism>
<comment type="caution">
    <text evidence="15">The sequence shown here is derived from an EMBL/GenBank/DDBJ whole genome shotgun (WGS) entry which is preliminary data.</text>
</comment>
<dbReference type="HAMAP" id="MF_00111">
    <property type="entry name" value="MurA"/>
    <property type="match status" value="1"/>
</dbReference>
<dbReference type="EMBL" id="PEZX01000037">
    <property type="protein sequence ID" value="PIS06771.1"/>
    <property type="molecule type" value="Genomic_DNA"/>
</dbReference>
<comment type="function">
    <text evidence="12">Cell wall formation. Adds enolpyruvyl to UDP-N-acetylglucosamine.</text>
</comment>
<feature type="repeat" description="ANK" evidence="13">
    <location>
        <begin position="181"/>
        <end position="214"/>
    </location>
</feature>
<evidence type="ECO:0000256" key="12">
    <source>
        <dbReference type="HAMAP-Rule" id="MF_00111"/>
    </source>
</evidence>
<keyword evidence="5 12" id="KW-0808">Transferase</keyword>
<keyword evidence="6 12" id="KW-0133">Cell shape</keyword>
<dbReference type="InterPro" id="IPR001986">
    <property type="entry name" value="Enolpyruvate_Tfrase_dom"/>
</dbReference>
<keyword evidence="4 12" id="KW-0132">Cell division</keyword>
<feature type="binding site" evidence="12">
    <location>
        <position position="319"/>
    </location>
    <ligand>
        <name>UDP-N-acetyl-alpha-D-glucosamine</name>
        <dbReference type="ChEBI" id="CHEBI:57705"/>
    </ligand>
</feature>
<keyword evidence="7 12" id="KW-0573">Peptidoglycan synthesis</keyword>
<dbReference type="InterPro" id="IPR005750">
    <property type="entry name" value="UDP_GlcNAc_COvinyl_MurA"/>
</dbReference>
<evidence type="ECO:0000313" key="16">
    <source>
        <dbReference type="Proteomes" id="UP000231162"/>
    </source>
</evidence>
<feature type="active site" description="Proton donor" evidence="12">
    <location>
        <position position="120"/>
    </location>
</feature>
<dbReference type="Gene3D" id="3.65.10.10">
    <property type="entry name" value="Enolpyruvate transferase domain"/>
    <property type="match status" value="2"/>
</dbReference>
<comment type="similarity">
    <text evidence="10 12">Belongs to the EPSP synthase family. MurA subfamily.</text>
</comment>
<dbReference type="GO" id="GO:0051301">
    <property type="term" value="P:cell division"/>
    <property type="evidence" value="ECO:0007669"/>
    <property type="project" value="UniProtKB-KW"/>
</dbReference>